<evidence type="ECO:0000256" key="8">
    <source>
        <dbReference type="ARBA" id="ARBA00049933"/>
    </source>
</evidence>
<evidence type="ECO:0000256" key="1">
    <source>
        <dbReference type="ARBA" id="ARBA00007557"/>
    </source>
</evidence>
<dbReference type="PANTHER" id="PTHR21294:SF8">
    <property type="entry name" value="ELECTRON TRANSFER FLAVOPROTEIN SUBUNIT BETA"/>
    <property type="match status" value="1"/>
</dbReference>
<dbReference type="GO" id="GO:0009055">
    <property type="term" value="F:electron transfer activity"/>
    <property type="evidence" value="ECO:0007669"/>
    <property type="project" value="InterPro"/>
</dbReference>
<evidence type="ECO:0000256" key="5">
    <source>
        <dbReference type="ARBA" id="ARBA00022982"/>
    </source>
</evidence>
<evidence type="ECO:0000256" key="4">
    <source>
        <dbReference type="ARBA" id="ARBA00022448"/>
    </source>
</evidence>
<comment type="similarity">
    <text evidence="1">Belongs to the ETF beta-subunit/FixA family.</text>
</comment>
<dbReference type="SMART" id="SM00893">
    <property type="entry name" value="ETF"/>
    <property type="match status" value="1"/>
</dbReference>
<keyword evidence="4" id="KW-0813">Transport</keyword>
<dbReference type="SUPFAM" id="SSF52402">
    <property type="entry name" value="Adenine nucleotide alpha hydrolases-like"/>
    <property type="match status" value="1"/>
</dbReference>
<sequence length="249" mass="27122">MKILATIKRVADPDMKIKISEDGTSLETAGAEYTYNQMDEWGVEEALLQKEKHGGEVVVVSVGSPDSVNELRKAGLAVGADRAIIVETDADLDSDAVARLLAEVVKREEPDVIMMGKLSLDTDRNQTAQLLATYLDYPQATDAFNVEIADGWATVGREIDGGTNTKRVQLPAVITATERLNEPRYASLPGIMKAKRKPVETITPDELGVDIAVKVKTVKYELPPERAAGMIVADLDELLDKLKNEAKAF</sequence>
<dbReference type="CDD" id="cd01714">
    <property type="entry name" value="ETF_beta"/>
    <property type="match status" value="1"/>
</dbReference>
<dbReference type="OrthoDB" id="9781325at2"/>
<comment type="cofactor">
    <cofactor evidence="8">
        <name>AMP</name>
        <dbReference type="ChEBI" id="CHEBI:456215"/>
    </cofactor>
</comment>
<dbReference type="KEGG" id="bsed:DN745_14250"/>
<comment type="function">
    <text evidence="6">The electron transfer flavoprotein serves as a specific electron acceptor for other dehydrogenases. It transfers the electrons to the main respiratory chain via ETF-ubiquinone oxidoreductase (ETF dehydrogenase).</text>
</comment>
<organism evidence="10 11">
    <name type="scientific">Bradymonas sediminis</name>
    <dbReference type="NCBI Taxonomy" id="1548548"/>
    <lineage>
        <taxon>Bacteria</taxon>
        <taxon>Deltaproteobacteria</taxon>
        <taxon>Bradymonadales</taxon>
        <taxon>Bradymonadaceae</taxon>
        <taxon>Bradymonas</taxon>
    </lineage>
</organism>
<feature type="domain" description="Electron transfer flavoprotein alpha/beta-subunit N-terminal" evidence="9">
    <location>
        <begin position="23"/>
        <end position="211"/>
    </location>
</feature>
<evidence type="ECO:0000313" key="11">
    <source>
        <dbReference type="Proteomes" id="UP000249799"/>
    </source>
</evidence>
<dbReference type="Pfam" id="PF01012">
    <property type="entry name" value="ETF"/>
    <property type="match status" value="1"/>
</dbReference>
<name>A0A2Z4FN65_9DELT</name>
<dbReference type="EMBL" id="CP030032">
    <property type="protein sequence ID" value="AWV90427.1"/>
    <property type="molecule type" value="Genomic_DNA"/>
</dbReference>
<comment type="subunit">
    <text evidence="2">Heterodimer of an alpha and a beta subunit.</text>
</comment>
<evidence type="ECO:0000256" key="3">
    <source>
        <dbReference type="ARBA" id="ARBA00016797"/>
    </source>
</evidence>
<reference evidence="10 11" key="1">
    <citation type="submission" date="2018-06" db="EMBL/GenBank/DDBJ databases">
        <title>Lujinxingia sediminis gen. nov. sp. nov., a new facultative anaerobic member of the class Deltaproteobacteria, and proposal of Lujinxingaceae fam. nov.</title>
        <authorList>
            <person name="Guo L.-Y."/>
            <person name="Li C.-M."/>
            <person name="Wang S."/>
            <person name="Du Z.-J."/>
        </authorList>
    </citation>
    <scope>NUCLEOTIDE SEQUENCE [LARGE SCALE GENOMIC DNA]</scope>
    <source>
        <strain evidence="10 11">FA350</strain>
    </source>
</reference>
<dbReference type="Gene3D" id="3.40.50.620">
    <property type="entry name" value="HUPs"/>
    <property type="match status" value="1"/>
</dbReference>
<evidence type="ECO:0000256" key="6">
    <source>
        <dbReference type="ARBA" id="ARBA00025649"/>
    </source>
</evidence>
<dbReference type="InterPro" id="IPR014729">
    <property type="entry name" value="Rossmann-like_a/b/a_fold"/>
</dbReference>
<evidence type="ECO:0000313" key="10">
    <source>
        <dbReference type="EMBL" id="AWV90427.1"/>
    </source>
</evidence>
<dbReference type="InterPro" id="IPR033948">
    <property type="entry name" value="ETF_beta_N"/>
</dbReference>
<dbReference type="InterPro" id="IPR012255">
    <property type="entry name" value="ETF_b"/>
</dbReference>
<accession>A0A2Z4FN65</accession>
<keyword evidence="5" id="KW-0249">Electron transport</keyword>
<dbReference type="PIRSF" id="PIRSF000090">
    <property type="entry name" value="Beta-ETF"/>
    <property type="match status" value="1"/>
</dbReference>
<dbReference type="Proteomes" id="UP000249799">
    <property type="component" value="Chromosome"/>
</dbReference>
<dbReference type="AlphaFoldDB" id="A0A2Z4FN65"/>
<evidence type="ECO:0000256" key="7">
    <source>
        <dbReference type="ARBA" id="ARBA00042002"/>
    </source>
</evidence>
<dbReference type="InterPro" id="IPR014730">
    <property type="entry name" value="ETF_a/b_N"/>
</dbReference>
<dbReference type="GO" id="GO:0046395">
    <property type="term" value="P:carboxylic acid catabolic process"/>
    <property type="evidence" value="ECO:0007669"/>
    <property type="project" value="UniProtKB-ARBA"/>
</dbReference>
<dbReference type="FunFam" id="3.40.50.620:FF:000011">
    <property type="entry name" value="Electron transfer flavoprotein subunit beta"/>
    <property type="match status" value="1"/>
</dbReference>
<protein>
    <recommendedName>
        <fullName evidence="3">Electron transfer flavoprotein subunit beta</fullName>
    </recommendedName>
    <alternativeName>
        <fullName evidence="7">Electron transfer flavoprotein small subunit</fullName>
    </alternativeName>
</protein>
<evidence type="ECO:0000256" key="2">
    <source>
        <dbReference type="ARBA" id="ARBA00011355"/>
    </source>
</evidence>
<keyword evidence="11" id="KW-1185">Reference proteome</keyword>
<dbReference type="PANTHER" id="PTHR21294">
    <property type="entry name" value="ELECTRON TRANSFER FLAVOPROTEIN BETA-SUBUNIT"/>
    <property type="match status" value="1"/>
</dbReference>
<dbReference type="RefSeq" id="WP_111335873.1">
    <property type="nucleotide sequence ID" value="NZ_CP030032.1"/>
</dbReference>
<evidence type="ECO:0000259" key="9">
    <source>
        <dbReference type="SMART" id="SM00893"/>
    </source>
</evidence>
<proteinExistence type="inferred from homology"/>
<gene>
    <name evidence="10" type="ORF">DN745_14250</name>
</gene>